<dbReference type="SUPFAM" id="SSF51120">
    <property type="entry name" value="beta-Roll"/>
    <property type="match status" value="1"/>
</dbReference>
<dbReference type="PROSITE" id="PS00330">
    <property type="entry name" value="HEMOLYSIN_CALCIUM"/>
    <property type="match status" value="1"/>
</dbReference>
<dbReference type="InterPro" id="IPR001343">
    <property type="entry name" value="Hemolysn_Ca-bd"/>
</dbReference>
<dbReference type="InterPro" id="IPR011049">
    <property type="entry name" value="Serralysin-like_metalloprot_C"/>
</dbReference>
<dbReference type="InterPro" id="IPR018511">
    <property type="entry name" value="Hemolysin-typ_Ca-bd_CS"/>
</dbReference>
<evidence type="ECO:0000313" key="2">
    <source>
        <dbReference type="Proteomes" id="UP000241158"/>
    </source>
</evidence>
<dbReference type="PRINTS" id="PR00313">
    <property type="entry name" value="CABNDNGRPT"/>
</dbReference>
<evidence type="ECO:0000313" key="1">
    <source>
        <dbReference type="EMBL" id="PSH58660.1"/>
    </source>
</evidence>
<accession>A0A2P7AWS0</accession>
<proteinExistence type="predicted"/>
<dbReference type="EMBL" id="PGGN01000002">
    <property type="protein sequence ID" value="PSH58660.1"/>
    <property type="molecule type" value="Genomic_DNA"/>
</dbReference>
<dbReference type="GO" id="GO:0005509">
    <property type="term" value="F:calcium ion binding"/>
    <property type="evidence" value="ECO:0007669"/>
    <property type="project" value="InterPro"/>
</dbReference>
<reference evidence="2" key="1">
    <citation type="submission" date="2017-11" db="EMBL/GenBank/DDBJ databases">
        <authorList>
            <person name="Kuznetsova I."/>
            <person name="Sazanova A."/>
            <person name="Chirak E."/>
            <person name="Safronova V."/>
            <person name="Willems A."/>
        </authorList>
    </citation>
    <scope>NUCLEOTIDE SEQUENCE [LARGE SCALE GENOMIC DNA]</scope>
    <source>
        <strain evidence="2">PEPV15</strain>
    </source>
</reference>
<keyword evidence="2" id="KW-1185">Reference proteome</keyword>
<dbReference type="Pfam" id="PF00353">
    <property type="entry name" value="HemolysinCabind"/>
    <property type="match status" value="1"/>
</dbReference>
<gene>
    <name evidence="1" type="ORF">CU100_13930</name>
</gene>
<dbReference type="Proteomes" id="UP000241158">
    <property type="component" value="Unassembled WGS sequence"/>
</dbReference>
<dbReference type="AlphaFoldDB" id="A0A2P7AWS0"/>
<sequence>MLDLTRGGGSAGEANGDSYQSIENIVGSTAGDTIYGDGGSNRIDGGSGNDEIRGYLGNDIITGGLGSDVLYGDFPINFPPPWPDSDDKFRYTSLAEILSNDTIKDFGESDFIDLSEADADPVTSGRQAFHFGPGVGQIEIINGNHVQVTGQSGGIDVGFKNNGELVADDFIF</sequence>
<name>A0A2P7AWS0_9HYPH</name>
<evidence type="ECO:0008006" key="3">
    <source>
        <dbReference type="Google" id="ProtNLM"/>
    </source>
</evidence>
<comment type="caution">
    <text evidence="1">The sequence shown here is derived from an EMBL/GenBank/DDBJ whole genome shotgun (WGS) entry which is preliminary data.</text>
</comment>
<protein>
    <recommendedName>
        <fullName evidence="3">Peptidase M10 serralysin C-terminal domain-containing protein</fullName>
    </recommendedName>
</protein>
<organism evidence="1 2">
    <name type="scientific">Phyllobacterium endophyticum</name>
    <dbReference type="NCBI Taxonomy" id="1149773"/>
    <lineage>
        <taxon>Bacteria</taxon>
        <taxon>Pseudomonadati</taxon>
        <taxon>Pseudomonadota</taxon>
        <taxon>Alphaproteobacteria</taxon>
        <taxon>Hyphomicrobiales</taxon>
        <taxon>Phyllobacteriaceae</taxon>
        <taxon>Phyllobacterium</taxon>
    </lineage>
</organism>
<dbReference type="Gene3D" id="2.150.10.10">
    <property type="entry name" value="Serralysin-like metalloprotease, C-terminal"/>
    <property type="match status" value="1"/>
</dbReference>